<dbReference type="EMBL" id="KQ760287">
    <property type="protein sequence ID" value="OAD60886.1"/>
    <property type="molecule type" value="Genomic_DNA"/>
</dbReference>
<dbReference type="GO" id="GO:0005549">
    <property type="term" value="F:odorant binding"/>
    <property type="evidence" value="ECO:0007669"/>
    <property type="project" value="InterPro"/>
</dbReference>
<feature type="transmembrane region" description="Helical" evidence="11">
    <location>
        <begin position="483"/>
        <end position="502"/>
    </location>
</feature>
<evidence type="ECO:0000256" key="10">
    <source>
        <dbReference type="SAM" id="MobiDB-lite"/>
    </source>
</evidence>
<evidence type="ECO:0000256" key="2">
    <source>
        <dbReference type="ARBA" id="ARBA00022475"/>
    </source>
</evidence>
<feature type="transmembrane region" description="Helical" evidence="11">
    <location>
        <begin position="933"/>
        <end position="954"/>
    </location>
</feature>
<feature type="transmembrane region" description="Helical" evidence="11">
    <location>
        <begin position="781"/>
        <end position="804"/>
    </location>
</feature>
<protein>
    <submittedName>
        <fullName evidence="12">Odorant receptor Or2</fullName>
    </submittedName>
</protein>
<feature type="compositionally biased region" description="Basic and acidic residues" evidence="10">
    <location>
        <begin position="1202"/>
        <end position="1218"/>
    </location>
</feature>
<feature type="transmembrane region" description="Helical" evidence="11">
    <location>
        <begin position="125"/>
        <end position="149"/>
    </location>
</feature>
<keyword evidence="2" id="KW-1003">Cell membrane</keyword>
<keyword evidence="6 11" id="KW-1133">Transmembrane helix</keyword>
<feature type="transmembrane region" description="Helical" evidence="11">
    <location>
        <begin position="975"/>
        <end position="995"/>
    </location>
</feature>
<dbReference type="OrthoDB" id="8185860at2759"/>
<keyword evidence="4 11" id="KW-0812">Transmembrane</keyword>
<evidence type="ECO:0000256" key="1">
    <source>
        <dbReference type="ARBA" id="ARBA00004651"/>
    </source>
</evidence>
<evidence type="ECO:0000313" key="13">
    <source>
        <dbReference type="Proteomes" id="UP000250275"/>
    </source>
</evidence>
<dbReference type="Proteomes" id="UP000250275">
    <property type="component" value="Unassembled WGS sequence"/>
</dbReference>
<keyword evidence="8 12" id="KW-0675">Receptor</keyword>
<evidence type="ECO:0000313" key="12">
    <source>
        <dbReference type="EMBL" id="OAD60886.1"/>
    </source>
</evidence>
<dbReference type="Pfam" id="PF02949">
    <property type="entry name" value="7tm_6"/>
    <property type="match status" value="5"/>
</dbReference>
<evidence type="ECO:0000256" key="8">
    <source>
        <dbReference type="ARBA" id="ARBA00023170"/>
    </source>
</evidence>
<keyword evidence="5" id="KW-0552">Olfaction</keyword>
<dbReference type="GO" id="GO:0007165">
    <property type="term" value="P:signal transduction"/>
    <property type="evidence" value="ECO:0007669"/>
    <property type="project" value="UniProtKB-KW"/>
</dbReference>
<dbReference type="PANTHER" id="PTHR21137:SF35">
    <property type="entry name" value="ODORANT RECEPTOR 19A-RELATED"/>
    <property type="match status" value="1"/>
</dbReference>
<evidence type="ECO:0000256" key="11">
    <source>
        <dbReference type="SAM" id="Phobius"/>
    </source>
</evidence>
<evidence type="ECO:0000256" key="9">
    <source>
        <dbReference type="ARBA" id="ARBA00023224"/>
    </source>
</evidence>
<dbReference type="PANTHER" id="PTHR21137">
    <property type="entry name" value="ODORANT RECEPTOR"/>
    <property type="match status" value="1"/>
</dbReference>
<organism evidence="12 13">
    <name type="scientific">Eufriesea mexicana</name>
    <dbReference type="NCBI Taxonomy" id="516756"/>
    <lineage>
        <taxon>Eukaryota</taxon>
        <taxon>Metazoa</taxon>
        <taxon>Ecdysozoa</taxon>
        <taxon>Arthropoda</taxon>
        <taxon>Hexapoda</taxon>
        <taxon>Insecta</taxon>
        <taxon>Pterygota</taxon>
        <taxon>Neoptera</taxon>
        <taxon>Endopterygota</taxon>
        <taxon>Hymenoptera</taxon>
        <taxon>Apocrita</taxon>
        <taxon>Aculeata</taxon>
        <taxon>Apoidea</taxon>
        <taxon>Anthophila</taxon>
        <taxon>Apidae</taxon>
        <taxon>Eufriesea</taxon>
    </lineage>
</organism>
<comment type="subcellular location">
    <subcellularLocation>
        <location evidence="1">Cell membrane</location>
        <topology evidence="1">Multi-pass membrane protein</topology>
    </subcellularLocation>
</comment>
<reference evidence="12 13" key="1">
    <citation type="submission" date="2015-07" db="EMBL/GenBank/DDBJ databases">
        <title>The genome of Eufriesea mexicana.</title>
        <authorList>
            <person name="Pan H."/>
            <person name="Kapheim K."/>
        </authorList>
    </citation>
    <scope>NUCLEOTIDE SEQUENCE [LARGE SCALE GENOMIC DNA]</scope>
    <source>
        <strain evidence="12">0111107269</strain>
        <tissue evidence="12">Whole body</tissue>
    </source>
</reference>
<keyword evidence="13" id="KW-1185">Reference proteome</keyword>
<feature type="transmembrane region" description="Helical" evidence="11">
    <location>
        <begin position="732"/>
        <end position="761"/>
    </location>
</feature>
<evidence type="ECO:0000256" key="6">
    <source>
        <dbReference type="ARBA" id="ARBA00022989"/>
    </source>
</evidence>
<dbReference type="GO" id="GO:0005886">
    <property type="term" value="C:plasma membrane"/>
    <property type="evidence" value="ECO:0007669"/>
    <property type="project" value="UniProtKB-SubCell"/>
</dbReference>
<evidence type="ECO:0000256" key="4">
    <source>
        <dbReference type="ARBA" id="ARBA00022692"/>
    </source>
</evidence>
<feature type="transmembrane region" description="Helical" evidence="11">
    <location>
        <begin position="1109"/>
        <end position="1132"/>
    </location>
</feature>
<keyword evidence="7 11" id="KW-0472">Membrane</keyword>
<feature type="transmembrane region" description="Helical" evidence="11">
    <location>
        <begin position="67"/>
        <end position="91"/>
    </location>
</feature>
<evidence type="ECO:0000256" key="3">
    <source>
        <dbReference type="ARBA" id="ARBA00022606"/>
    </source>
</evidence>
<dbReference type="GO" id="GO:0004984">
    <property type="term" value="F:olfactory receptor activity"/>
    <property type="evidence" value="ECO:0007669"/>
    <property type="project" value="InterPro"/>
</dbReference>
<evidence type="ECO:0000256" key="7">
    <source>
        <dbReference type="ARBA" id="ARBA00023136"/>
    </source>
</evidence>
<dbReference type="InterPro" id="IPR004117">
    <property type="entry name" value="7tm6_olfct_rcpt"/>
</dbReference>
<feature type="transmembrane region" description="Helical" evidence="11">
    <location>
        <begin position="41"/>
        <end position="61"/>
    </location>
</feature>
<feature type="transmembrane region" description="Helical" evidence="11">
    <location>
        <begin position="1078"/>
        <end position="1097"/>
    </location>
</feature>
<feature type="transmembrane region" description="Helical" evidence="11">
    <location>
        <begin position="450"/>
        <end position="471"/>
    </location>
</feature>
<name>A0A310STS8_9HYME</name>
<accession>A0A310STS8</accession>
<keyword evidence="3" id="KW-0716">Sensory transduction</keyword>
<keyword evidence="9" id="KW-0807">Transducer</keyword>
<proteinExistence type="predicted"/>
<feature type="region of interest" description="Disordered" evidence="10">
    <location>
        <begin position="1200"/>
        <end position="1231"/>
    </location>
</feature>
<sequence length="1261" mass="146860">MSTRKVRDLSVSVTSFYMKFVGYWLATNYVEKQRRNIAMSYTLFTTLFSMSNEMRALYFSWGDMNDSIYVMCNIVTVVLVTVKLLDLFIYIEELHDLINYANKNFWHSNYDAYEQSMIDNCKRTCIIFVCTFIFFAQGTAFSFVITPVLGCMCQLLMFTYSCDCLIRDSMDVSNAAYESAWFMLPMDKYGKMLRRDLTLVAMRSQIPCCLTANGFFVVSLETYTNGILVHVYMDDYIIDILAIKCHNSLKISNDSTFSTSKPRITKEYPVPFPTTPNHIISLLHHTMQLQKHTAQLFFRFNPFGAEELAAVIDSWYEKVFHKSGCTVRQQHMKDKEAERKHPFNLWINLPLSVTPYYEITFVIQTISMCCIGICYFCFDNIFCIMAIHLGGQFRILRYRFAKLCDTEHQICEKNTEAMLMKQVHKFYEKLKTCIRLHQSLINFCNQLETVYTMIILGQVLVFSMLICLFGYQVLLANAPPTRRIVFVFLLIGSMSLLFMFTYSCNGVIEHSDDIAIGAYSSLWTVIPMNTPGKKLRDDLIMVIVRARRVCCLTANGFFPVSLETYTTFLLRLTGTWMNESNTEESRRRFAMSFTIALHIYSLYINLTDMYYTLDDLNVTNIGKNKSDRALPFKVWVDLPLSVTPYYEIAFATQVIALQQIGATYACHCNFLCVLNMHAIYQFRMLQRKLSSLWKDFDKETNSIDYTNNCYTALKECIRRHQLLIKFCEKLKYVYMLPILSDVVVFSILMCLNTYEILLFLLRLTGMWMKESNTKESRRTFAMTYTIALHIYALYINLTDIYYTWGDMNVTNIGRNKSDRVHPIKMWFDLPLSETPYFEIVFATQVIALQQIGATYVCHYNFSCVLNMHAIYQFRMLQRKLSSLWKDFDKETNSIDYTNNCYTALKECIRRHQLLIKFCEKLKYVYMLPILSDVVVFSILMCLNTYEILLFLLRLTGTWMNESNTKESRRRFAMSYTILLHVYAMYINLTDVYYTWGDLNSLTLQQIGATYVCHDNFLCVMNMHVIYQFRVLQRKLSNLWKDFGEQTNSIDFTENCYIALKECIKQHQLLIEFCEKLKFVYMLPILSDVVAFSILMCLHTYEILLADVSILTRFISIFHIAGNFTYIIFFTYVCHGLMEESTNIGMATYSVWWEVLPMTESGRKLRKDMRIMIMKSLQPCYLSAGGFFPVTLQTSTAKASASPKEEILPPPKSRVEKTPPSELAPPKGYAGESRGYARQRIVLSLGPTSYGPFYGQILSVEA</sequence>
<dbReference type="AlphaFoldDB" id="A0A310STS8"/>
<gene>
    <name evidence="12" type="ORF">WN48_03995</name>
</gene>
<evidence type="ECO:0000256" key="5">
    <source>
        <dbReference type="ARBA" id="ARBA00022725"/>
    </source>
</evidence>